<sequence>MNAPVRAIADPISRRPDTPRVHRAVVAVLGVAVLALTFASVAIGYAPFDVPAAFADIVAGRTTLPAMVLWELRIPRALLGGLVGFSLGLTGAAMQGYLRNPLADPGVLGISSAAALGAVLVFYGGLSAGFSLALPLGGIAGAGVAALLLNALAARGTSTLGLILAGVALSSLAGALTALALNLSPNPYAALEIVFWLMGSLSDRSMDHVLLCLPLMVLGWGLMLSTGSALDALTLGEDTAASLGVNLVSVRLRLVTGAALAVGSGVAVSGAIGFVGLVVPHLMRPLVGARPGAVLLPSGLAGAVLVLAADIGVRLLATRPELKLGVVTALVGAPFLIVLLLRNRGGRA</sequence>
<name>A0A1I4LEY4_9HYPH</name>
<dbReference type="InterPro" id="IPR000522">
    <property type="entry name" value="ABC_transptr_permease_BtuC"/>
</dbReference>
<keyword evidence="6 8" id="KW-1133">Transmembrane helix</keyword>
<evidence type="ECO:0000313" key="9">
    <source>
        <dbReference type="EMBL" id="SFL89595.1"/>
    </source>
</evidence>
<proteinExistence type="inferred from homology"/>
<comment type="subcellular location">
    <subcellularLocation>
        <location evidence="1">Cell membrane</location>
        <topology evidence="1">Multi-pass membrane protein</topology>
    </subcellularLocation>
</comment>
<gene>
    <name evidence="9" type="ORF">SAMN04488125_12927</name>
</gene>
<evidence type="ECO:0000256" key="3">
    <source>
        <dbReference type="ARBA" id="ARBA00022448"/>
    </source>
</evidence>
<comment type="similarity">
    <text evidence="2">Belongs to the binding-protein-dependent transport system permease family. FecCD subfamily.</text>
</comment>
<dbReference type="AlphaFoldDB" id="A0A1I4LEY4"/>
<evidence type="ECO:0000256" key="4">
    <source>
        <dbReference type="ARBA" id="ARBA00022475"/>
    </source>
</evidence>
<dbReference type="RefSeq" id="WP_091951342.1">
    <property type="nucleotide sequence ID" value="NZ_FOSV01000029.1"/>
</dbReference>
<evidence type="ECO:0000256" key="5">
    <source>
        <dbReference type="ARBA" id="ARBA00022692"/>
    </source>
</evidence>
<keyword evidence="10" id="KW-1185">Reference proteome</keyword>
<dbReference type="STRING" id="414703.SAMN04488125_12927"/>
<evidence type="ECO:0000256" key="2">
    <source>
        <dbReference type="ARBA" id="ARBA00007935"/>
    </source>
</evidence>
<dbReference type="GO" id="GO:0022857">
    <property type="term" value="F:transmembrane transporter activity"/>
    <property type="evidence" value="ECO:0007669"/>
    <property type="project" value="InterPro"/>
</dbReference>
<feature type="transmembrane region" description="Helical" evidence="8">
    <location>
        <begin position="24"/>
        <end position="46"/>
    </location>
</feature>
<dbReference type="CDD" id="cd06550">
    <property type="entry name" value="TM_ABC_iron-siderophores_like"/>
    <property type="match status" value="1"/>
</dbReference>
<dbReference type="InterPro" id="IPR037294">
    <property type="entry name" value="ABC_BtuC-like"/>
</dbReference>
<dbReference type="Gene3D" id="1.10.3470.10">
    <property type="entry name" value="ABC transporter involved in vitamin B12 uptake, BtuC"/>
    <property type="match status" value="1"/>
</dbReference>
<feature type="transmembrane region" description="Helical" evidence="8">
    <location>
        <begin position="74"/>
        <end position="94"/>
    </location>
</feature>
<keyword evidence="5 8" id="KW-0812">Transmembrane</keyword>
<protein>
    <submittedName>
        <fullName evidence="9">Iron complex transport system permease protein</fullName>
    </submittedName>
</protein>
<feature type="transmembrane region" description="Helical" evidence="8">
    <location>
        <begin position="132"/>
        <end position="153"/>
    </location>
</feature>
<dbReference type="OrthoDB" id="9811975at2"/>
<feature type="transmembrane region" description="Helical" evidence="8">
    <location>
        <begin position="292"/>
        <end position="316"/>
    </location>
</feature>
<evidence type="ECO:0000313" key="10">
    <source>
        <dbReference type="Proteomes" id="UP000198804"/>
    </source>
</evidence>
<feature type="transmembrane region" description="Helical" evidence="8">
    <location>
        <begin position="322"/>
        <end position="341"/>
    </location>
</feature>
<dbReference type="EMBL" id="FOSV01000029">
    <property type="protein sequence ID" value="SFL89595.1"/>
    <property type="molecule type" value="Genomic_DNA"/>
</dbReference>
<dbReference type="PANTHER" id="PTHR30472">
    <property type="entry name" value="FERRIC ENTEROBACTIN TRANSPORT SYSTEM PERMEASE PROTEIN"/>
    <property type="match status" value="1"/>
</dbReference>
<dbReference type="Proteomes" id="UP000198804">
    <property type="component" value="Unassembled WGS sequence"/>
</dbReference>
<dbReference type="Pfam" id="PF01032">
    <property type="entry name" value="FecCD"/>
    <property type="match status" value="1"/>
</dbReference>
<evidence type="ECO:0000256" key="1">
    <source>
        <dbReference type="ARBA" id="ARBA00004651"/>
    </source>
</evidence>
<evidence type="ECO:0000256" key="7">
    <source>
        <dbReference type="ARBA" id="ARBA00023136"/>
    </source>
</evidence>
<dbReference type="SUPFAM" id="SSF81345">
    <property type="entry name" value="ABC transporter involved in vitamin B12 uptake, BtuC"/>
    <property type="match status" value="1"/>
</dbReference>
<dbReference type="PANTHER" id="PTHR30472:SF25">
    <property type="entry name" value="ABC TRANSPORTER PERMEASE PROTEIN MJ0876-RELATED"/>
    <property type="match status" value="1"/>
</dbReference>
<reference evidence="10" key="1">
    <citation type="submission" date="2016-10" db="EMBL/GenBank/DDBJ databases">
        <authorList>
            <person name="Varghese N."/>
            <person name="Submissions S."/>
        </authorList>
    </citation>
    <scope>NUCLEOTIDE SEQUENCE [LARGE SCALE GENOMIC DNA]</scope>
    <source>
        <strain evidence="10">CGMCC 1.6474</strain>
    </source>
</reference>
<keyword evidence="4" id="KW-1003">Cell membrane</keyword>
<organism evidence="9 10">
    <name type="scientific">Methylorubrum salsuginis</name>
    <dbReference type="NCBI Taxonomy" id="414703"/>
    <lineage>
        <taxon>Bacteria</taxon>
        <taxon>Pseudomonadati</taxon>
        <taxon>Pseudomonadota</taxon>
        <taxon>Alphaproteobacteria</taxon>
        <taxon>Hyphomicrobiales</taxon>
        <taxon>Methylobacteriaceae</taxon>
        <taxon>Methylorubrum</taxon>
    </lineage>
</organism>
<keyword evidence="7 8" id="KW-0472">Membrane</keyword>
<feature type="transmembrane region" description="Helical" evidence="8">
    <location>
        <begin position="106"/>
        <end position="126"/>
    </location>
</feature>
<feature type="transmembrane region" description="Helical" evidence="8">
    <location>
        <begin position="160"/>
        <end position="181"/>
    </location>
</feature>
<dbReference type="GO" id="GO:0005886">
    <property type="term" value="C:plasma membrane"/>
    <property type="evidence" value="ECO:0007669"/>
    <property type="project" value="UniProtKB-SubCell"/>
</dbReference>
<feature type="transmembrane region" description="Helical" evidence="8">
    <location>
        <begin position="250"/>
        <end position="280"/>
    </location>
</feature>
<accession>A0A1I4LEY4</accession>
<keyword evidence="3" id="KW-0813">Transport</keyword>
<evidence type="ECO:0000256" key="6">
    <source>
        <dbReference type="ARBA" id="ARBA00022989"/>
    </source>
</evidence>
<evidence type="ECO:0000256" key="8">
    <source>
        <dbReference type="SAM" id="Phobius"/>
    </source>
</evidence>